<organism evidence="2 3">
    <name type="scientific">Hyalangium rubrum</name>
    <dbReference type="NCBI Taxonomy" id="3103134"/>
    <lineage>
        <taxon>Bacteria</taxon>
        <taxon>Pseudomonadati</taxon>
        <taxon>Myxococcota</taxon>
        <taxon>Myxococcia</taxon>
        <taxon>Myxococcales</taxon>
        <taxon>Cystobacterineae</taxon>
        <taxon>Archangiaceae</taxon>
        <taxon>Hyalangium</taxon>
    </lineage>
</organism>
<name>A0ABU5H753_9BACT</name>
<protein>
    <submittedName>
        <fullName evidence="2">Uncharacterized protein</fullName>
    </submittedName>
</protein>
<feature type="region of interest" description="Disordered" evidence="1">
    <location>
        <begin position="150"/>
        <end position="184"/>
    </location>
</feature>
<accession>A0ABU5H753</accession>
<evidence type="ECO:0000313" key="3">
    <source>
        <dbReference type="Proteomes" id="UP001291309"/>
    </source>
</evidence>
<evidence type="ECO:0000313" key="2">
    <source>
        <dbReference type="EMBL" id="MDY7227920.1"/>
    </source>
</evidence>
<sequence length="393" mass="43459">MPSLDDLRLDLTGWTPKQHSESEAYWFNASGDLLSLHFFSEPPDIPVPLEDLSGLRATYRKSMHEVGGGIVEVDTVPLAGLRAIRTVFKFPQQPKGMTYLATLTLPFAECSYVLKVQCPEQGTTGVRDSSVFAEAMAQVQLSTQEEVQRWMQEQWAQDPYEPSDRGPVRRNRSDDARYDERFPEHPLSRARRALAHLERTVKVTPALSQARPFTGPSTPPGSAPQLLPHPRRHHYEFAHRVVPHLFLKDPARFLGALHQGAVAFLEHLWGLVGEDVPKEEVLASSGLGVEFHVDDDSVVAVLKLPPVRAVAEAILVGCHAWTSPAKKQAAPAPARYFTLELGALEDGTLRTVLGEWETPSWSHSNHGDGLPPTSEAFVAAIRAQVQHPASPEN</sequence>
<evidence type="ECO:0000256" key="1">
    <source>
        <dbReference type="SAM" id="MobiDB-lite"/>
    </source>
</evidence>
<dbReference type="Proteomes" id="UP001291309">
    <property type="component" value="Unassembled WGS sequence"/>
</dbReference>
<gene>
    <name evidence="2" type="ORF">SYV04_16000</name>
</gene>
<reference evidence="2 3" key="1">
    <citation type="submission" date="2023-12" db="EMBL/GenBank/DDBJ databases">
        <title>the genome sequence of Hyalangium sp. s54d21.</title>
        <authorList>
            <person name="Zhang X."/>
        </authorList>
    </citation>
    <scope>NUCLEOTIDE SEQUENCE [LARGE SCALE GENOMIC DNA]</scope>
    <source>
        <strain evidence="3">s54d21</strain>
    </source>
</reference>
<comment type="caution">
    <text evidence="2">The sequence shown here is derived from an EMBL/GenBank/DDBJ whole genome shotgun (WGS) entry which is preliminary data.</text>
</comment>
<dbReference type="RefSeq" id="WP_321546649.1">
    <property type="nucleotide sequence ID" value="NZ_JAXIVS010000005.1"/>
</dbReference>
<keyword evidence="3" id="KW-1185">Reference proteome</keyword>
<proteinExistence type="predicted"/>
<feature type="compositionally biased region" description="Basic and acidic residues" evidence="1">
    <location>
        <begin position="162"/>
        <end position="184"/>
    </location>
</feature>
<dbReference type="EMBL" id="JAXIVS010000005">
    <property type="protein sequence ID" value="MDY7227920.1"/>
    <property type="molecule type" value="Genomic_DNA"/>
</dbReference>